<accession>A0ABW4B606</accession>
<proteinExistence type="predicted"/>
<dbReference type="RefSeq" id="WP_125584565.1">
    <property type="nucleotide sequence ID" value="NZ_JBHTMO010000001.1"/>
</dbReference>
<feature type="transmembrane region" description="Helical" evidence="1">
    <location>
        <begin position="50"/>
        <end position="68"/>
    </location>
</feature>
<gene>
    <name evidence="2" type="ORF">ACFQ3L_00710</name>
</gene>
<keyword evidence="1" id="KW-0812">Transmembrane</keyword>
<evidence type="ECO:0000313" key="3">
    <source>
        <dbReference type="Proteomes" id="UP001597249"/>
    </source>
</evidence>
<reference evidence="3" key="1">
    <citation type="journal article" date="2019" name="Int. J. Syst. Evol. Microbiol.">
        <title>The Global Catalogue of Microorganisms (GCM) 10K type strain sequencing project: providing services to taxonomists for standard genome sequencing and annotation.</title>
        <authorList>
            <consortium name="The Broad Institute Genomics Platform"/>
            <consortium name="The Broad Institute Genome Sequencing Center for Infectious Disease"/>
            <person name="Wu L."/>
            <person name="Ma J."/>
        </authorList>
    </citation>
    <scope>NUCLEOTIDE SEQUENCE [LARGE SCALE GENOMIC DNA]</scope>
    <source>
        <strain evidence="3">CCM 8911</strain>
    </source>
</reference>
<dbReference type="Proteomes" id="UP001597249">
    <property type="component" value="Unassembled WGS sequence"/>
</dbReference>
<keyword evidence="1" id="KW-1133">Transmembrane helix</keyword>
<evidence type="ECO:0000313" key="2">
    <source>
        <dbReference type="EMBL" id="MFD1392111.1"/>
    </source>
</evidence>
<name>A0ABW4B606_9LACO</name>
<organism evidence="2 3">
    <name type="scientific">Lacticaseibacillus jixianensis</name>
    <dbReference type="NCBI Taxonomy" id="2486012"/>
    <lineage>
        <taxon>Bacteria</taxon>
        <taxon>Bacillati</taxon>
        <taxon>Bacillota</taxon>
        <taxon>Bacilli</taxon>
        <taxon>Lactobacillales</taxon>
        <taxon>Lactobacillaceae</taxon>
        <taxon>Lacticaseibacillus</taxon>
    </lineage>
</organism>
<keyword evidence="3" id="KW-1185">Reference proteome</keyword>
<comment type="caution">
    <text evidence="2">The sequence shown here is derived from an EMBL/GenBank/DDBJ whole genome shotgun (WGS) entry which is preliminary data.</text>
</comment>
<protein>
    <submittedName>
        <fullName evidence="2">Uncharacterized protein</fullName>
    </submittedName>
</protein>
<sequence length="69" mass="7203">MMSAGFGIKRHYHTHRIVRWAATGSRRQLAAAHARAFDRVAATPVGGVKVALGALALVVVLVGVLGATL</sequence>
<keyword evidence="1" id="KW-0472">Membrane</keyword>
<dbReference type="EMBL" id="JBHTMO010000001">
    <property type="protein sequence ID" value="MFD1392111.1"/>
    <property type="molecule type" value="Genomic_DNA"/>
</dbReference>
<evidence type="ECO:0000256" key="1">
    <source>
        <dbReference type="SAM" id="Phobius"/>
    </source>
</evidence>